<evidence type="ECO:0000259" key="1">
    <source>
        <dbReference type="Pfam" id="PF13556"/>
    </source>
</evidence>
<proteinExistence type="predicted"/>
<dbReference type="PANTHER" id="PTHR33744:SF1">
    <property type="entry name" value="DNA-BINDING TRANSCRIPTIONAL ACTIVATOR ADER"/>
    <property type="match status" value="1"/>
</dbReference>
<protein>
    <submittedName>
        <fullName evidence="3">PucR family transcriptional regulator</fullName>
    </submittedName>
</protein>
<sequence length="406" mass="45295">MLPVPAPPAWHKVPPDQVRRFADLAMEQVPDIAQDILRAMRREFPNLELTTDETGEPKALLAIRLALENFVAQLTTDIERPRELPEVFREFGRNQALAGRRLDSLQAIYRLNVRLAWRSLAEIGQQVEIPPPAMYELAESAFEYLDELVSHSLHGYAEVAAGQAGERIRRQRLLVDLLLTEHRTDPTAALAERAAAADWQLPGEVAVAVLLRPAQQPVTPALGDEVLLDMDGEQPRLVLPDPEAPGRVERLRRAMGGWSGAIGPSVPVTRAATSLHWATAAARMIQQGLLPQGRLLRCSEHAEALVLLPAEILIDDLARRRLDRLTEAGPEQARRLAETLLAWLETQGGAPEVAARLGVHPQTVRNRLRQIRDLWGDDLDDPERRFELELVLRTRRLRGGLAEPEA</sequence>
<dbReference type="Pfam" id="PF25906">
    <property type="entry name" value="PucR-like_N"/>
    <property type="match status" value="1"/>
</dbReference>
<dbReference type="Proteomes" id="UP000280298">
    <property type="component" value="Chromosome"/>
</dbReference>
<dbReference type="InterPro" id="IPR025736">
    <property type="entry name" value="PucR_C-HTH_dom"/>
</dbReference>
<keyword evidence="4" id="KW-1185">Reference proteome</keyword>
<feature type="domain" description="PucR C-terminal helix-turn-helix" evidence="1">
    <location>
        <begin position="336"/>
        <end position="393"/>
    </location>
</feature>
<dbReference type="Gene3D" id="1.10.10.2840">
    <property type="entry name" value="PucR C-terminal helix-turn-helix domain"/>
    <property type="match status" value="1"/>
</dbReference>
<accession>A0A3Q9EKZ0</accession>
<dbReference type="RefSeq" id="WP_126388193.1">
    <property type="nucleotide sequence ID" value="NZ_CP034539.1"/>
</dbReference>
<feature type="domain" description="PucR-like N-terminal" evidence="2">
    <location>
        <begin position="21"/>
        <end position="179"/>
    </location>
</feature>
<gene>
    <name evidence="3" type="ORF">EJ357_02625</name>
</gene>
<evidence type="ECO:0000313" key="3">
    <source>
        <dbReference type="EMBL" id="AZQ32471.1"/>
    </source>
</evidence>
<evidence type="ECO:0000259" key="2">
    <source>
        <dbReference type="Pfam" id="PF25906"/>
    </source>
</evidence>
<organism evidence="3 4">
    <name type="scientific">Streptomyces cyaneochromogenes</name>
    <dbReference type="NCBI Taxonomy" id="2496836"/>
    <lineage>
        <taxon>Bacteria</taxon>
        <taxon>Bacillati</taxon>
        <taxon>Actinomycetota</taxon>
        <taxon>Actinomycetes</taxon>
        <taxon>Kitasatosporales</taxon>
        <taxon>Streptomycetaceae</taxon>
        <taxon>Streptomyces</taxon>
    </lineage>
</organism>
<dbReference type="Pfam" id="PF13556">
    <property type="entry name" value="HTH_30"/>
    <property type="match status" value="1"/>
</dbReference>
<dbReference type="PANTHER" id="PTHR33744">
    <property type="entry name" value="CARBOHYDRATE DIACID REGULATOR"/>
    <property type="match status" value="1"/>
</dbReference>
<dbReference type="KEGG" id="scya:EJ357_02625"/>
<dbReference type="InterPro" id="IPR051448">
    <property type="entry name" value="CdaR-like_regulators"/>
</dbReference>
<dbReference type="InterPro" id="IPR042070">
    <property type="entry name" value="PucR_C-HTH_sf"/>
</dbReference>
<name>A0A3Q9EKZ0_9ACTN</name>
<evidence type="ECO:0000313" key="4">
    <source>
        <dbReference type="Proteomes" id="UP000280298"/>
    </source>
</evidence>
<dbReference type="AlphaFoldDB" id="A0A3Q9EKZ0"/>
<dbReference type="EMBL" id="CP034539">
    <property type="protein sequence ID" value="AZQ32471.1"/>
    <property type="molecule type" value="Genomic_DNA"/>
</dbReference>
<dbReference type="InterPro" id="IPR058663">
    <property type="entry name" value="PucR-like_N"/>
</dbReference>
<dbReference type="OrthoDB" id="5243741at2"/>
<reference evidence="3 4" key="1">
    <citation type="journal article" date="2019" name="Int. J. Syst. Evol. Microbiol.">
        <title>Streptomyces cyaneochromogenes sp. nov., a blue pigment-producing actinomycete from manganese-contaminated soil.</title>
        <authorList>
            <person name="Tang X."/>
            <person name="Zhao J."/>
            <person name="Li K."/>
            <person name="Chen Z."/>
            <person name="Sun Y."/>
            <person name="Gao J."/>
        </authorList>
    </citation>
    <scope>NUCLEOTIDE SEQUENCE [LARGE SCALE GENOMIC DNA]</scope>
    <source>
        <strain evidence="3 4">MK-45</strain>
    </source>
</reference>